<dbReference type="AlphaFoldDB" id="A0A6M3IE48"/>
<dbReference type="EMBL" id="MT141176">
    <property type="protein sequence ID" value="QJA55719.1"/>
    <property type="molecule type" value="Genomic_DNA"/>
</dbReference>
<reference evidence="1" key="1">
    <citation type="submission" date="2020-03" db="EMBL/GenBank/DDBJ databases">
        <title>The deep terrestrial virosphere.</title>
        <authorList>
            <person name="Holmfeldt K."/>
            <person name="Nilsson E."/>
            <person name="Simone D."/>
            <person name="Lopez-Fernandez M."/>
            <person name="Wu X."/>
            <person name="de Brujin I."/>
            <person name="Lundin D."/>
            <person name="Andersson A."/>
            <person name="Bertilsson S."/>
            <person name="Dopson M."/>
        </authorList>
    </citation>
    <scope>NUCLEOTIDE SEQUENCE</scope>
    <source>
        <strain evidence="1">MM415B01997</strain>
    </source>
</reference>
<evidence type="ECO:0000313" key="1">
    <source>
        <dbReference type="EMBL" id="QJA55719.1"/>
    </source>
</evidence>
<accession>A0A6M3IE48</accession>
<gene>
    <name evidence="1" type="ORF">MM415B01997_0001</name>
</gene>
<name>A0A6M3IE48_9ZZZZ</name>
<sequence>MTQPTSSALSTDGSEPFLTTQYNTLRTDVLALSPGWMAHRYTSGGRWHWAAPNFYYNAIGLPYALDYIWATPILIGPSSSLTGFGLVVTAGVAGNARMAIYADNGSCYPGDKVYEAASAFDVTGAGAKTTTFAAQTLASGLYWLAYVSDVGPSINYLPGYCKLGILGTTTLTTDVSGLVQVAWAYQAPPNAMPDPFTGGGTLSSAAPPALAIQLS</sequence>
<proteinExistence type="predicted"/>
<protein>
    <submittedName>
        <fullName evidence="1">Uncharacterized protein</fullName>
    </submittedName>
</protein>
<organism evidence="1">
    <name type="scientific">viral metagenome</name>
    <dbReference type="NCBI Taxonomy" id="1070528"/>
    <lineage>
        <taxon>unclassified sequences</taxon>
        <taxon>metagenomes</taxon>
        <taxon>organismal metagenomes</taxon>
    </lineage>
</organism>